<protein>
    <submittedName>
        <fullName evidence="1">PQQ-dependent catabolism-associated beta-propeller protein</fullName>
    </submittedName>
</protein>
<dbReference type="KEGG" id="abac:LuPra_01964"/>
<gene>
    <name evidence="1" type="ORF">LuPra_01964</name>
</gene>
<dbReference type="Proteomes" id="UP000076079">
    <property type="component" value="Chromosome"/>
</dbReference>
<proteinExistence type="predicted"/>
<reference evidence="1 2" key="1">
    <citation type="journal article" date="2016" name="Genome Announc.">
        <title>First Complete Genome Sequence of a Subdivision 6 Acidobacterium Strain.</title>
        <authorList>
            <person name="Huang S."/>
            <person name="Vieira S."/>
            <person name="Bunk B."/>
            <person name="Riedel T."/>
            <person name="Sproer C."/>
            <person name="Overmann J."/>
        </authorList>
    </citation>
    <scope>NUCLEOTIDE SEQUENCE [LARGE SCALE GENOMIC DNA]</scope>
    <source>
        <strain evidence="2">DSM 100886 HEG_-6_39</strain>
    </source>
</reference>
<dbReference type="SUPFAM" id="SSF53649">
    <property type="entry name" value="Alkaline phosphatase-like"/>
    <property type="match status" value="1"/>
</dbReference>
<reference evidence="2" key="2">
    <citation type="submission" date="2016-04" db="EMBL/GenBank/DDBJ databases">
        <title>First Complete Genome Sequence of a Subdivision 6 Acidobacterium.</title>
        <authorList>
            <person name="Huang S."/>
            <person name="Vieira S."/>
            <person name="Bunk B."/>
            <person name="Riedel T."/>
            <person name="Sproeer C."/>
            <person name="Overmann J."/>
        </authorList>
    </citation>
    <scope>NUCLEOTIDE SEQUENCE [LARGE SCALE GENOMIC DNA]</scope>
    <source>
        <strain evidence="2">DSM 100886 HEG_-6_39</strain>
    </source>
</reference>
<name>A0A143PLV4_LUTPR</name>
<evidence type="ECO:0000313" key="2">
    <source>
        <dbReference type="Proteomes" id="UP000076079"/>
    </source>
</evidence>
<dbReference type="InterPro" id="IPR011045">
    <property type="entry name" value="N2O_reductase_N"/>
</dbReference>
<evidence type="ECO:0000313" key="1">
    <source>
        <dbReference type="EMBL" id="AMY08759.1"/>
    </source>
</evidence>
<dbReference type="RefSeq" id="WP_110170571.1">
    <property type="nucleotide sequence ID" value="NZ_CP015136.1"/>
</dbReference>
<accession>A0A143PLV4</accession>
<dbReference type="PANTHER" id="PTHR47197">
    <property type="entry name" value="PROTEIN NIRF"/>
    <property type="match status" value="1"/>
</dbReference>
<dbReference type="InterPro" id="IPR015943">
    <property type="entry name" value="WD40/YVTN_repeat-like_dom_sf"/>
</dbReference>
<dbReference type="PATRIC" id="fig|1813736.3.peg.2061"/>
<dbReference type="Gene3D" id="2.130.10.10">
    <property type="entry name" value="YVTN repeat-like/Quinoprotein amine dehydrogenase"/>
    <property type="match status" value="2"/>
</dbReference>
<dbReference type="SUPFAM" id="SSF50974">
    <property type="entry name" value="Nitrous oxide reductase, N-terminal domain"/>
    <property type="match status" value="1"/>
</dbReference>
<dbReference type="OrthoDB" id="100249at2"/>
<dbReference type="AlphaFoldDB" id="A0A143PLV4"/>
<dbReference type="PANTHER" id="PTHR47197:SF3">
    <property type="entry name" value="DIHYDRO-HEME D1 DEHYDROGENASE"/>
    <property type="match status" value="1"/>
</dbReference>
<dbReference type="InterPro" id="IPR051200">
    <property type="entry name" value="Host-pathogen_enzymatic-act"/>
</dbReference>
<dbReference type="STRING" id="1855912.LuPra_01964"/>
<organism evidence="1 2">
    <name type="scientific">Luteitalea pratensis</name>
    <dbReference type="NCBI Taxonomy" id="1855912"/>
    <lineage>
        <taxon>Bacteria</taxon>
        <taxon>Pseudomonadati</taxon>
        <taxon>Acidobacteriota</taxon>
        <taxon>Vicinamibacteria</taxon>
        <taxon>Vicinamibacterales</taxon>
        <taxon>Vicinamibacteraceae</taxon>
        <taxon>Luteitalea</taxon>
    </lineage>
</organism>
<dbReference type="InterPro" id="IPR017850">
    <property type="entry name" value="Alkaline_phosphatase_core_sf"/>
</dbReference>
<sequence length="905" mass="98587">MTGRLRRLLPPALVIVLAGLGLWLVVSPAGVTRPTILEPPGRNQQASITGTEATLVNGRRVTPAGTVLRTQSYNWGLAISPDQSRAALLRADSIEVVDLLPPHDIRRYPPRGTKVPALGTGTYMGIAFAPDGKSIFYGNANEGQILRLDLASGEIVATIDIDDGGIEDSFVGDFVLTRDGRTLVAVDQFNFRLVTVDVASGQVRQSVRVGRHPFAVALSPDERTAWVSNVGMFEYPLIPGVTPDNRATAGITFPAYGVPSAEAEQGTVAEGQSIPGLGPLNHPDAMSVFKVDLASGQVTQKIHTGYLVGADRDDIRTVGGASPGALAVARDRVYVSNATNDTITVLDAGTGKRLADIALNVPGLETLRGVLPFSVVLSPDQSRLYVACAGLNAVAVIDVHTRAIEGYVPAGWFAALVAVSVDGQRLYVSSAKGLGSGRNAGPGFDDPGRGLHPGDIMQGTLQIVETPRGTTLSDGTRQVIDNTYAAREVPPLLARTLPYANSRFEGPIKHIVFVVKENRTYDQVFGQRRDARGNPSGATLGLGVRVASKDGRRVLPRVDVTPNHHALADRFAISDNFYCDADQSNTGHRWVVGVYPNEWVEVNARSRIEARPFGPAPGRRNVNGSSAVVNPEDYNEAGALWEHLARHGVPFFNFGFGAEMPQSIEAQMHKETGIRMTVSFPLPKPLFDRSSRKYPTFNMAIPDQYRMDMFEEELRTRWESGVESFPSLVTIVLPNDHMTSEHPEDGYPFRESYVADNDLALGRLVERLSHSRWWDDMLIIVTEDDPQGGTDSVDAHRSLLMLISPWVKRGYVSPVLASFGSLMRLQFTLLGLPPLNQFDGAATLIDDVFSDSPDITPYDARPSDLRLFDPQLAFKPFARRFNWRGLATSRAMDDPDDMRRDLDDD</sequence>
<dbReference type="Gene3D" id="3.40.720.10">
    <property type="entry name" value="Alkaline Phosphatase, subunit A"/>
    <property type="match status" value="2"/>
</dbReference>
<keyword evidence="2" id="KW-1185">Reference proteome</keyword>
<dbReference type="EMBL" id="CP015136">
    <property type="protein sequence ID" value="AMY08759.1"/>
    <property type="molecule type" value="Genomic_DNA"/>
</dbReference>